<dbReference type="SUPFAM" id="SSF55315">
    <property type="entry name" value="L30e-like"/>
    <property type="match status" value="1"/>
</dbReference>
<name>A0A251NAJ7_PRUPE</name>
<comment type="subcellular location">
    <subcellularLocation>
        <location evidence="2">Cytoplasm</location>
    </subcellularLocation>
</comment>
<keyword evidence="4" id="KW-0963">Cytoplasm</keyword>
<dbReference type="InterPro" id="IPR005142">
    <property type="entry name" value="eRF1_3"/>
</dbReference>
<dbReference type="Proteomes" id="UP000006882">
    <property type="component" value="Chromosome G7"/>
</dbReference>
<dbReference type="AlphaFoldDB" id="A0A251NAJ7"/>
<dbReference type="GO" id="GO:0070966">
    <property type="term" value="P:nuclear-transcribed mRNA catabolic process, no-go decay"/>
    <property type="evidence" value="ECO:0007669"/>
    <property type="project" value="InterPro"/>
</dbReference>
<dbReference type="OrthoDB" id="1164674at2759"/>
<dbReference type="GO" id="GO:0046872">
    <property type="term" value="F:metal ion binding"/>
    <property type="evidence" value="ECO:0007669"/>
    <property type="project" value="UniProtKB-KW"/>
</dbReference>
<keyword evidence="5" id="KW-0479">Metal-binding</keyword>
<comment type="cofactor">
    <cofactor evidence="1">
        <name>a divalent metal cation</name>
        <dbReference type="ChEBI" id="CHEBI:60240"/>
    </cofactor>
</comment>
<dbReference type="InterPro" id="IPR042226">
    <property type="entry name" value="eFR1_2_sf"/>
</dbReference>
<evidence type="ECO:0000256" key="2">
    <source>
        <dbReference type="ARBA" id="ARBA00004496"/>
    </source>
</evidence>
<dbReference type="EMBL" id="CM007657">
    <property type="protein sequence ID" value="ONH96352.1"/>
    <property type="molecule type" value="Genomic_DNA"/>
</dbReference>
<dbReference type="PANTHER" id="PTHR10853">
    <property type="entry name" value="PELOTA"/>
    <property type="match status" value="1"/>
</dbReference>
<evidence type="ECO:0000256" key="3">
    <source>
        <dbReference type="ARBA" id="ARBA00009504"/>
    </source>
</evidence>
<dbReference type="InterPro" id="IPR004405">
    <property type="entry name" value="TF_pelota"/>
</dbReference>
<evidence type="ECO:0000313" key="8">
    <source>
        <dbReference type="Proteomes" id="UP000006882"/>
    </source>
</evidence>
<evidence type="ECO:0000256" key="1">
    <source>
        <dbReference type="ARBA" id="ARBA00001968"/>
    </source>
</evidence>
<protein>
    <recommendedName>
        <fullName evidence="6">eRF1 domain-containing protein</fullName>
    </recommendedName>
</protein>
<accession>A0A251NAJ7</accession>
<reference evidence="7 8" key="1">
    <citation type="journal article" date="2013" name="Nat. Genet.">
        <title>The high-quality draft genome of peach (Prunus persica) identifies unique patterns of genetic diversity, domestication and genome evolution.</title>
        <authorList>
            <consortium name="International Peach Genome Initiative"/>
            <person name="Verde I."/>
            <person name="Abbott A.G."/>
            <person name="Scalabrin S."/>
            <person name="Jung S."/>
            <person name="Shu S."/>
            <person name="Marroni F."/>
            <person name="Zhebentyayeva T."/>
            <person name="Dettori M.T."/>
            <person name="Grimwood J."/>
            <person name="Cattonaro F."/>
            <person name="Zuccolo A."/>
            <person name="Rossini L."/>
            <person name="Jenkins J."/>
            <person name="Vendramin E."/>
            <person name="Meisel L.A."/>
            <person name="Decroocq V."/>
            <person name="Sosinski B."/>
            <person name="Prochnik S."/>
            <person name="Mitros T."/>
            <person name="Policriti A."/>
            <person name="Cipriani G."/>
            <person name="Dondini L."/>
            <person name="Ficklin S."/>
            <person name="Goodstein D.M."/>
            <person name="Xuan P."/>
            <person name="Del Fabbro C."/>
            <person name="Aramini V."/>
            <person name="Copetti D."/>
            <person name="Gonzalez S."/>
            <person name="Horner D.S."/>
            <person name="Falchi R."/>
            <person name="Lucas S."/>
            <person name="Mica E."/>
            <person name="Maldonado J."/>
            <person name="Lazzari B."/>
            <person name="Bielenberg D."/>
            <person name="Pirona R."/>
            <person name="Miculan M."/>
            <person name="Barakat A."/>
            <person name="Testolin R."/>
            <person name="Stella A."/>
            <person name="Tartarini S."/>
            <person name="Tonutti P."/>
            <person name="Arus P."/>
            <person name="Orellana A."/>
            <person name="Wells C."/>
            <person name="Main D."/>
            <person name="Vizzotto G."/>
            <person name="Silva H."/>
            <person name="Salamini F."/>
            <person name="Schmutz J."/>
            <person name="Morgante M."/>
            <person name="Rokhsar D.S."/>
        </authorList>
    </citation>
    <scope>NUCLEOTIDE SEQUENCE [LARGE SCALE GENOMIC DNA]</scope>
    <source>
        <strain evidence="8">cv. Nemared</strain>
    </source>
</reference>
<evidence type="ECO:0000313" key="7">
    <source>
        <dbReference type="EMBL" id="ONH96352.1"/>
    </source>
</evidence>
<dbReference type="PANTHER" id="PTHR10853:SF3">
    <property type="entry name" value="EUKARYOTIC RELEASE FACTOR 1 (ERF1) FAMILY PROTEIN"/>
    <property type="match status" value="1"/>
</dbReference>
<proteinExistence type="inferred from homology"/>
<keyword evidence="8" id="KW-1185">Reference proteome</keyword>
<dbReference type="GO" id="GO:0005737">
    <property type="term" value="C:cytoplasm"/>
    <property type="evidence" value="ECO:0007669"/>
    <property type="project" value="UniProtKB-SubCell"/>
</dbReference>
<sequence>MKEDFRRFLIGEEQRLKLKSIENNKSRIVVVNTSKGDNNNCSSSLHEVLHDKAVMNLIKDTKAAMEIRAYKEFSDMVSSNSDQACYGAKSVEMAHELMAIETLLIMDDLFERAEIGTRHKYVGLVKSVKEAGGKAIVFSAKHVARVELATTGIATTLRFPMPDLDDGFVT</sequence>
<dbReference type="GO" id="GO:0070481">
    <property type="term" value="P:nuclear-transcribed mRNA catabolic process, non-stop decay"/>
    <property type="evidence" value="ECO:0007669"/>
    <property type="project" value="InterPro"/>
</dbReference>
<evidence type="ECO:0000259" key="6">
    <source>
        <dbReference type="Pfam" id="PF03465"/>
    </source>
</evidence>
<feature type="domain" description="eRF1" evidence="6">
    <location>
        <begin position="65"/>
        <end position="161"/>
    </location>
</feature>
<comment type="similarity">
    <text evidence="3">Belongs to the eukaryotic release factor 1 family. Pelota subfamily.</text>
</comment>
<gene>
    <name evidence="7" type="ORF">PRUPE_7G122700</name>
</gene>
<dbReference type="Gramene" id="ONH96352">
    <property type="protein sequence ID" value="ONH96352"/>
    <property type="gene ID" value="PRUPE_7G122700"/>
</dbReference>
<organism evidence="7 8">
    <name type="scientific">Prunus persica</name>
    <name type="common">Peach</name>
    <name type="synonym">Amygdalus persica</name>
    <dbReference type="NCBI Taxonomy" id="3760"/>
    <lineage>
        <taxon>Eukaryota</taxon>
        <taxon>Viridiplantae</taxon>
        <taxon>Streptophyta</taxon>
        <taxon>Embryophyta</taxon>
        <taxon>Tracheophyta</taxon>
        <taxon>Spermatophyta</taxon>
        <taxon>Magnoliopsida</taxon>
        <taxon>eudicotyledons</taxon>
        <taxon>Gunneridae</taxon>
        <taxon>Pentapetalae</taxon>
        <taxon>rosids</taxon>
        <taxon>fabids</taxon>
        <taxon>Rosales</taxon>
        <taxon>Rosaceae</taxon>
        <taxon>Amygdaloideae</taxon>
        <taxon>Amygdaleae</taxon>
        <taxon>Prunus</taxon>
    </lineage>
</organism>
<dbReference type="SUPFAM" id="SSF53137">
    <property type="entry name" value="Translational machinery components"/>
    <property type="match status" value="1"/>
</dbReference>
<dbReference type="Gene3D" id="3.30.1330.30">
    <property type="match status" value="1"/>
</dbReference>
<dbReference type="STRING" id="3760.A0A251NAJ7"/>
<dbReference type="SMR" id="A0A251NAJ7"/>
<dbReference type="GO" id="GO:0071025">
    <property type="term" value="P:RNA surveillance"/>
    <property type="evidence" value="ECO:0007669"/>
    <property type="project" value="InterPro"/>
</dbReference>
<dbReference type="Pfam" id="PF03465">
    <property type="entry name" value="eRF1_3"/>
    <property type="match status" value="1"/>
</dbReference>
<dbReference type="FunFam" id="3.30.1330.30:FF:000008">
    <property type="entry name" value="Protein pelota homolog"/>
    <property type="match status" value="1"/>
</dbReference>
<dbReference type="InterPro" id="IPR029064">
    <property type="entry name" value="Ribosomal_eL30-like_sf"/>
</dbReference>
<dbReference type="Gene3D" id="3.30.420.60">
    <property type="entry name" value="eRF1 domain 2"/>
    <property type="match status" value="1"/>
</dbReference>
<evidence type="ECO:0000256" key="4">
    <source>
        <dbReference type="ARBA" id="ARBA00022490"/>
    </source>
</evidence>
<evidence type="ECO:0000256" key="5">
    <source>
        <dbReference type="ARBA" id="ARBA00022723"/>
    </source>
</evidence>